<evidence type="ECO:0000259" key="3">
    <source>
        <dbReference type="PROSITE" id="PS50206"/>
    </source>
</evidence>
<keyword evidence="2" id="KW-0677">Repeat</keyword>
<dbReference type="EC" id="2.8.1.1" evidence="4"/>
<dbReference type="PANTHER" id="PTHR11364:SF27">
    <property type="entry name" value="SULFURTRANSFERASE"/>
    <property type="match status" value="1"/>
</dbReference>
<dbReference type="AlphaFoldDB" id="A0A7Y9IC71"/>
<proteinExistence type="predicted"/>
<dbReference type="RefSeq" id="WP_312879262.1">
    <property type="nucleotide sequence ID" value="NZ_JACCBU010000001.1"/>
</dbReference>
<dbReference type="PROSITE" id="PS00380">
    <property type="entry name" value="RHODANESE_1"/>
    <property type="match status" value="1"/>
</dbReference>
<evidence type="ECO:0000256" key="2">
    <source>
        <dbReference type="ARBA" id="ARBA00022737"/>
    </source>
</evidence>
<gene>
    <name evidence="4" type="ORF">BKA15_004938</name>
</gene>
<dbReference type="Gene3D" id="3.40.250.10">
    <property type="entry name" value="Rhodanese-like domain"/>
    <property type="match status" value="2"/>
</dbReference>
<dbReference type="Pfam" id="PF00581">
    <property type="entry name" value="Rhodanese"/>
    <property type="match status" value="2"/>
</dbReference>
<sequence length="280" mass="29667">MGTNTEILITADELAEALAAPDRRPVVLDVRWTLAEPDGRPAYRERHLPGAVYVDLDQQLAAPATKDDGRHPLPDLAVLQQAARSWGIDDDSAVVVYDDGGNLAAARAWWLLRHAGLTDVRILDGALAGWVAAGLPTESGDVDPEPGSVTLAYGALPTTDLDHVTEFAGRGRLLDVRAAERYRGQTEPIDPRAGHIPGALNAPTGGNLGPDQHFLARAALRERYAGLGLPDGAEVAVYCGSGITASHAAAALTVAGYRPVLYPGSWSQWSNRPELPVETA</sequence>
<feature type="domain" description="Rhodanese" evidence="3">
    <location>
        <begin position="21"/>
        <end position="139"/>
    </location>
</feature>
<organism evidence="4 5">
    <name type="scientific">Microlunatus parietis</name>
    <dbReference type="NCBI Taxonomy" id="682979"/>
    <lineage>
        <taxon>Bacteria</taxon>
        <taxon>Bacillati</taxon>
        <taxon>Actinomycetota</taxon>
        <taxon>Actinomycetes</taxon>
        <taxon>Propionibacteriales</taxon>
        <taxon>Propionibacteriaceae</taxon>
        <taxon>Microlunatus</taxon>
    </lineage>
</organism>
<dbReference type="EMBL" id="JACCBU010000001">
    <property type="protein sequence ID" value="NYE73609.1"/>
    <property type="molecule type" value="Genomic_DNA"/>
</dbReference>
<accession>A0A7Y9IC71</accession>
<dbReference type="InterPro" id="IPR001307">
    <property type="entry name" value="Thiosulphate_STrfase_CS"/>
</dbReference>
<keyword evidence="1 4" id="KW-0808">Transferase</keyword>
<evidence type="ECO:0000313" key="4">
    <source>
        <dbReference type="EMBL" id="NYE73609.1"/>
    </source>
</evidence>
<dbReference type="GO" id="GO:0004792">
    <property type="term" value="F:thiosulfate-cyanide sulfurtransferase activity"/>
    <property type="evidence" value="ECO:0007669"/>
    <property type="project" value="UniProtKB-EC"/>
</dbReference>
<feature type="domain" description="Rhodanese" evidence="3">
    <location>
        <begin position="167"/>
        <end position="278"/>
    </location>
</feature>
<evidence type="ECO:0000256" key="1">
    <source>
        <dbReference type="ARBA" id="ARBA00022679"/>
    </source>
</evidence>
<keyword evidence="5" id="KW-1185">Reference proteome</keyword>
<comment type="caution">
    <text evidence="4">The sequence shown here is derived from an EMBL/GenBank/DDBJ whole genome shotgun (WGS) entry which is preliminary data.</text>
</comment>
<dbReference type="CDD" id="cd01448">
    <property type="entry name" value="TST_Repeat_1"/>
    <property type="match status" value="1"/>
</dbReference>
<name>A0A7Y9IC71_9ACTN</name>
<protein>
    <submittedName>
        <fullName evidence="4">Thiosulfate/3-mercaptopyruvate sulfurtransferase</fullName>
        <ecNumber evidence="4">2.8.1.1</ecNumber>
        <ecNumber evidence="4">2.8.1.2</ecNumber>
    </submittedName>
</protein>
<dbReference type="SMART" id="SM00450">
    <property type="entry name" value="RHOD"/>
    <property type="match status" value="2"/>
</dbReference>
<dbReference type="SUPFAM" id="SSF52821">
    <property type="entry name" value="Rhodanese/Cell cycle control phosphatase"/>
    <property type="match status" value="2"/>
</dbReference>
<dbReference type="InterPro" id="IPR045078">
    <property type="entry name" value="TST/MPST-like"/>
</dbReference>
<evidence type="ECO:0000313" key="5">
    <source>
        <dbReference type="Proteomes" id="UP000569914"/>
    </source>
</evidence>
<keyword evidence="4" id="KW-0670">Pyruvate</keyword>
<dbReference type="InterPro" id="IPR036873">
    <property type="entry name" value="Rhodanese-like_dom_sf"/>
</dbReference>
<dbReference type="Proteomes" id="UP000569914">
    <property type="component" value="Unassembled WGS sequence"/>
</dbReference>
<dbReference type="GO" id="GO:0016784">
    <property type="term" value="F:3-mercaptopyruvate sulfurtransferase activity"/>
    <property type="evidence" value="ECO:0007669"/>
    <property type="project" value="UniProtKB-EC"/>
</dbReference>
<dbReference type="EC" id="2.8.1.2" evidence="4"/>
<reference evidence="4 5" key="1">
    <citation type="submission" date="2020-07" db="EMBL/GenBank/DDBJ databases">
        <title>Sequencing the genomes of 1000 actinobacteria strains.</title>
        <authorList>
            <person name="Klenk H.-P."/>
        </authorList>
    </citation>
    <scope>NUCLEOTIDE SEQUENCE [LARGE SCALE GENOMIC DNA]</scope>
    <source>
        <strain evidence="4 5">DSM 22083</strain>
    </source>
</reference>
<dbReference type="CDD" id="cd01449">
    <property type="entry name" value="TST_Repeat_2"/>
    <property type="match status" value="1"/>
</dbReference>
<dbReference type="PANTHER" id="PTHR11364">
    <property type="entry name" value="THIOSULFATE SULFERTANSFERASE"/>
    <property type="match status" value="1"/>
</dbReference>
<dbReference type="PROSITE" id="PS50206">
    <property type="entry name" value="RHODANESE_3"/>
    <property type="match status" value="2"/>
</dbReference>
<dbReference type="InterPro" id="IPR001763">
    <property type="entry name" value="Rhodanese-like_dom"/>
</dbReference>